<keyword evidence="2" id="KW-1185">Reference proteome</keyword>
<evidence type="ECO:0000313" key="1">
    <source>
        <dbReference type="EMBL" id="SOC26989.1"/>
    </source>
</evidence>
<dbReference type="Proteomes" id="UP000219331">
    <property type="component" value="Unassembled WGS sequence"/>
</dbReference>
<proteinExistence type="predicted"/>
<dbReference type="RefSeq" id="WP_097176635.1">
    <property type="nucleotide sequence ID" value="NZ_OBML01000017.1"/>
</dbReference>
<accession>A0A285TTC4</accession>
<dbReference type="OrthoDB" id="7870769at2"/>
<gene>
    <name evidence="1" type="ORF">SAMN05421512_11736</name>
</gene>
<evidence type="ECO:0000313" key="2">
    <source>
        <dbReference type="Proteomes" id="UP000219331"/>
    </source>
</evidence>
<reference evidence="1 2" key="1">
    <citation type="submission" date="2017-08" db="EMBL/GenBank/DDBJ databases">
        <authorList>
            <person name="de Groot N.N."/>
        </authorList>
    </citation>
    <scope>NUCLEOTIDE SEQUENCE [LARGE SCALE GENOMIC DNA]</scope>
    <source>
        <strain evidence="1 2">USBA 352</strain>
    </source>
</reference>
<dbReference type="AlphaFoldDB" id="A0A285TTC4"/>
<dbReference type="EMBL" id="OBML01000017">
    <property type="protein sequence ID" value="SOC26989.1"/>
    <property type="molecule type" value="Genomic_DNA"/>
</dbReference>
<protein>
    <submittedName>
        <fullName evidence="1">Uncharacterized protein</fullName>
    </submittedName>
</protein>
<name>A0A285TTC4_9HYPH</name>
<organism evidence="1 2">
    <name type="scientific">Stappia indica</name>
    <dbReference type="NCBI Taxonomy" id="538381"/>
    <lineage>
        <taxon>Bacteria</taxon>
        <taxon>Pseudomonadati</taxon>
        <taxon>Pseudomonadota</taxon>
        <taxon>Alphaproteobacteria</taxon>
        <taxon>Hyphomicrobiales</taxon>
        <taxon>Stappiaceae</taxon>
        <taxon>Stappia</taxon>
    </lineage>
</organism>
<sequence>MLSDDIQSLRAWIDAHVTKTGGLTMSPMVTRMMQVAVLDMAGRARHLEASRIAGPATITDGDLASGKVQRLPIVPRPVPAAPDGGGSAA</sequence>